<keyword evidence="6" id="KW-1185">Reference proteome</keyword>
<feature type="transmembrane region" description="Helical" evidence="4">
    <location>
        <begin position="352"/>
        <end position="371"/>
    </location>
</feature>
<evidence type="ECO:0000313" key="6">
    <source>
        <dbReference type="Proteomes" id="UP000008561"/>
    </source>
</evidence>
<dbReference type="PANTHER" id="PTHR44395">
    <property type="match status" value="1"/>
</dbReference>
<proteinExistence type="predicted"/>
<dbReference type="InterPro" id="IPR011990">
    <property type="entry name" value="TPR-like_helical_dom_sf"/>
</dbReference>
<evidence type="ECO:0000256" key="3">
    <source>
        <dbReference type="PROSITE-ProRule" id="PRU00339"/>
    </source>
</evidence>
<accession>A8ZY73</accession>
<evidence type="ECO:0000256" key="2">
    <source>
        <dbReference type="ARBA" id="ARBA00022803"/>
    </source>
</evidence>
<feature type="transmembrane region" description="Helical" evidence="4">
    <location>
        <begin position="100"/>
        <end position="128"/>
    </location>
</feature>
<keyword evidence="1" id="KW-0677">Repeat</keyword>
<feature type="transmembrane region" description="Helical" evidence="4">
    <location>
        <begin position="383"/>
        <end position="400"/>
    </location>
</feature>
<dbReference type="PANTHER" id="PTHR44395:SF1">
    <property type="entry name" value="PROTEIN O-MANNOSYL-TRANSFERASE TMTC3"/>
    <property type="match status" value="1"/>
</dbReference>
<dbReference type="KEGG" id="dol:Dole_1274"/>
<dbReference type="NCBIfam" id="NF047558">
    <property type="entry name" value="TPR_END_plus"/>
    <property type="match status" value="1"/>
</dbReference>
<dbReference type="Pfam" id="PF13424">
    <property type="entry name" value="TPR_12"/>
    <property type="match status" value="1"/>
</dbReference>
<keyword evidence="2 3" id="KW-0802">TPR repeat</keyword>
<dbReference type="RefSeq" id="WP_012174697.1">
    <property type="nucleotide sequence ID" value="NC_009943.1"/>
</dbReference>
<dbReference type="InterPro" id="IPR019734">
    <property type="entry name" value="TPR_rpt"/>
</dbReference>
<dbReference type="InterPro" id="IPR013105">
    <property type="entry name" value="TPR_2"/>
</dbReference>
<dbReference type="SUPFAM" id="SSF48452">
    <property type="entry name" value="TPR-like"/>
    <property type="match status" value="1"/>
</dbReference>
<evidence type="ECO:0000256" key="1">
    <source>
        <dbReference type="ARBA" id="ARBA00022737"/>
    </source>
</evidence>
<feature type="transmembrane region" description="Helical" evidence="4">
    <location>
        <begin position="178"/>
        <end position="206"/>
    </location>
</feature>
<feature type="transmembrane region" description="Helical" evidence="4">
    <location>
        <begin position="140"/>
        <end position="158"/>
    </location>
</feature>
<evidence type="ECO:0000256" key="4">
    <source>
        <dbReference type="SAM" id="Phobius"/>
    </source>
</evidence>
<sequence length="559" mass="63640">MLDRLKISRPIQASILLVLVLVAYQPSLHNGFIWDDDLYVTHNTTLRSPEGLKRIWTVRGVTVQYYPMVFTSFWAEYQLFGPEPMVFHATNMMLHGTNTVLVWLVLAALGLPWAWPAAAIFALHPVNVESVAWITERKNVLSGLFALSSLLILIRLYLPGARETEEKDRLQTRKRYTLYAISLLLFVLALLSKSVTAMLPVVFLILAWWKQKKVPVNIIYAMLPFFAAGLAAGINTSWIEKTLVGASGPEWDITAVERVLIAGRALWFYAYKLVWPAELIFIYPRWEINASAWWQYLFPLAVLLLLTFLFSARNRISKGPVAGVALFTVILFPALGSIDYYPMQFSFVADHFQYFATPVLIAMIVAGAHRLADRRYQFRGKALATGGFLVLIVVLGLRTWNAQEKYRGLQPLWEHTITHNPGCWMAHNNLGTTLAGKGKTQSAVACFQRALAIKPDYFDATNNLIAYYRETEDYDHAIGMLQTLLQLRPDSSATVYYNLACLYSLKGETETAVTYLQKAIDRGFGLLPLLERDRDLENIRHTDYYNRALEQLREKRTAR</sequence>
<feature type="repeat" description="TPR" evidence="3">
    <location>
        <begin position="424"/>
        <end position="457"/>
    </location>
</feature>
<evidence type="ECO:0000313" key="5">
    <source>
        <dbReference type="EMBL" id="ABW67080.1"/>
    </source>
</evidence>
<feature type="repeat" description="TPR" evidence="3">
    <location>
        <begin position="458"/>
        <end position="491"/>
    </location>
</feature>
<keyword evidence="4" id="KW-0812">Transmembrane</keyword>
<keyword evidence="4" id="KW-1133">Transmembrane helix</keyword>
<dbReference type="EMBL" id="CP000859">
    <property type="protein sequence ID" value="ABW67080.1"/>
    <property type="molecule type" value="Genomic_DNA"/>
</dbReference>
<dbReference type="eggNOG" id="COG0457">
    <property type="taxonomic scope" value="Bacteria"/>
</dbReference>
<name>A8ZY73_DESOH</name>
<feature type="transmembrane region" description="Helical" evidence="4">
    <location>
        <begin position="218"/>
        <end position="239"/>
    </location>
</feature>
<dbReference type="Pfam" id="PF07719">
    <property type="entry name" value="TPR_2"/>
    <property type="match status" value="1"/>
</dbReference>
<dbReference type="STRING" id="96561.Dole_1274"/>
<feature type="transmembrane region" description="Helical" evidence="4">
    <location>
        <begin position="293"/>
        <end position="312"/>
    </location>
</feature>
<dbReference type="AlphaFoldDB" id="A8ZY73"/>
<protein>
    <submittedName>
        <fullName evidence="5">Tetratricopeptide TPR_2 repeat protein</fullName>
    </submittedName>
</protein>
<dbReference type="PROSITE" id="PS50005">
    <property type="entry name" value="TPR"/>
    <property type="match status" value="2"/>
</dbReference>
<gene>
    <name evidence="5" type="ordered locus">Dole_1274</name>
</gene>
<dbReference type="Gene3D" id="1.25.40.10">
    <property type="entry name" value="Tetratricopeptide repeat domain"/>
    <property type="match status" value="1"/>
</dbReference>
<dbReference type="SMART" id="SM00028">
    <property type="entry name" value="TPR"/>
    <property type="match status" value="3"/>
</dbReference>
<reference evidence="5 6" key="1">
    <citation type="submission" date="2007-10" db="EMBL/GenBank/DDBJ databases">
        <title>Complete sequence of Desulfococcus oleovorans Hxd3.</title>
        <authorList>
            <consortium name="US DOE Joint Genome Institute"/>
            <person name="Copeland A."/>
            <person name="Lucas S."/>
            <person name="Lapidus A."/>
            <person name="Barry K."/>
            <person name="Glavina del Rio T."/>
            <person name="Dalin E."/>
            <person name="Tice H."/>
            <person name="Pitluck S."/>
            <person name="Kiss H."/>
            <person name="Brettin T."/>
            <person name="Bruce D."/>
            <person name="Detter J.C."/>
            <person name="Han C."/>
            <person name="Schmutz J."/>
            <person name="Larimer F."/>
            <person name="Land M."/>
            <person name="Hauser L."/>
            <person name="Kyrpides N."/>
            <person name="Kim E."/>
            <person name="Wawrik B."/>
            <person name="Richardson P."/>
        </authorList>
    </citation>
    <scope>NUCLEOTIDE SEQUENCE [LARGE SCALE GENOMIC DNA]</scope>
    <source>
        <strain evidence="6">DSM 6200 / JCM 39069 / Hxd3</strain>
    </source>
</reference>
<dbReference type="HOGENOM" id="CLU_011615_5_0_7"/>
<feature type="transmembrane region" description="Helical" evidence="4">
    <location>
        <begin position="319"/>
        <end position="340"/>
    </location>
</feature>
<keyword evidence="4" id="KW-0472">Membrane</keyword>
<organism evidence="5 6">
    <name type="scientific">Desulfosudis oleivorans (strain DSM 6200 / JCM 39069 / Hxd3)</name>
    <name type="common">Desulfococcus oleovorans</name>
    <dbReference type="NCBI Taxonomy" id="96561"/>
    <lineage>
        <taxon>Bacteria</taxon>
        <taxon>Pseudomonadati</taxon>
        <taxon>Thermodesulfobacteriota</taxon>
        <taxon>Desulfobacteria</taxon>
        <taxon>Desulfobacterales</taxon>
        <taxon>Desulfosudaceae</taxon>
        <taxon>Desulfosudis</taxon>
    </lineage>
</organism>
<dbReference type="Proteomes" id="UP000008561">
    <property type="component" value="Chromosome"/>
</dbReference>